<feature type="chain" id="PRO_5047496678" evidence="1">
    <location>
        <begin position="21"/>
        <end position="351"/>
    </location>
</feature>
<dbReference type="InterPro" id="IPR011045">
    <property type="entry name" value="N2O_reductase_N"/>
</dbReference>
<keyword evidence="3" id="KW-1185">Reference proteome</keyword>
<keyword evidence="1" id="KW-0732">Signal</keyword>
<sequence length="351" mass="37114">MFSLKKLSLLALSGSLLLTACDPKKDDPKVELPSPSERVYVVNEGNFPSPDGDISLFNTTTKTVTSTGLYKSVNQGDLGSNPQSMTIIGTKAYLAVTASDSLNIVNLTDFRHTAGIHLKQPRYAVAVSATKAYVTQWNGYVANGTVSIVDLATNRITGTISTGLGVQPEEILLGKNGLVYVANSSSNFLTVINPATDAVQAPIATPDGPKGIVQDNAGNIWVLCGQYVDPNDHIIRFNPATPATQVNIAVPSNYSNGNLRLNPAGDKVFVSLGGDSKVAAGIYELPLTATTLPATPLIRRNFYGLGIDKDNVIYGGASRGASNGYASRYTSTGTKIDSFQVGKYPNGFVFN</sequence>
<proteinExistence type="predicted"/>
<evidence type="ECO:0000256" key="1">
    <source>
        <dbReference type="SAM" id="SignalP"/>
    </source>
</evidence>
<dbReference type="InterPro" id="IPR015943">
    <property type="entry name" value="WD40/YVTN_repeat-like_dom_sf"/>
</dbReference>
<dbReference type="NCBIfam" id="TIGR02276">
    <property type="entry name" value="beta_rpt_yvtn"/>
    <property type="match status" value="1"/>
</dbReference>
<dbReference type="PROSITE" id="PS51257">
    <property type="entry name" value="PROKAR_LIPOPROTEIN"/>
    <property type="match status" value="1"/>
</dbReference>
<dbReference type="PANTHER" id="PTHR47197:SF3">
    <property type="entry name" value="DIHYDRO-HEME D1 DEHYDROGENASE"/>
    <property type="match status" value="1"/>
</dbReference>
<dbReference type="EMBL" id="JBCEVZ010000027">
    <property type="protein sequence ID" value="MEL5994989.1"/>
    <property type="molecule type" value="Genomic_DNA"/>
</dbReference>
<accession>A0ABU9LW62</accession>
<dbReference type="InterPro" id="IPR011964">
    <property type="entry name" value="YVTN_b-propeller_repeat"/>
</dbReference>
<protein>
    <submittedName>
        <fullName evidence="2">DUF5074 domain-containing protein</fullName>
    </submittedName>
</protein>
<comment type="caution">
    <text evidence="2">The sequence shown here is derived from an EMBL/GenBank/DDBJ whole genome shotgun (WGS) entry which is preliminary data.</text>
</comment>
<organism evidence="2 3">
    <name type="scientific">Hymenobacter segetis</name>
    <dbReference type="NCBI Taxonomy" id="2025509"/>
    <lineage>
        <taxon>Bacteria</taxon>
        <taxon>Pseudomonadati</taxon>
        <taxon>Bacteroidota</taxon>
        <taxon>Cytophagia</taxon>
        <taxon>Cytophagales</taxon>
        <taxon>Hymenobacteraceae</taxon>
        <taxon>Hymenobacter</taxon>
    </lineage>
</organism>
<feature type="signal peptide" evidence="1">
    <location>
        <begin position="1"/>
        <end position="20"/>
    </location>
</feature>
<evidence type="ECO:0000313" key="3">
    <source>
        <dbReference type="Proteomes" id="UP001479606"/>
    </source>
</evidence>
<reference evidence="2 3" key="1">
    <citation type="journal article" date="2018" name="Arch. Microbiol.">
        <title>Hymenobacter segetis sp. nov., isolated from soil.</title>
        <authorList>
            <person name="Ten L.N."/>
            <person name="Lim S.J."/>
            <person name="Kim B.O."/>
            <person name="Kang I.K."/>
            <person name="Jung H.Y."/>
        </authorList>
    </citation>
    <scope>NUCLEOTIDE SEQUENCE [LARGE SCALE GENOMIC DNA]</scope>
    <source>
        <strain evidence="2 3">S7-3-11</strain>
    </source>
</reference>
<evidence type="ECO:0000313" key="2">
    <source>
        <dbReference type="EMBL" id="MEL5994989.1"/>
    </source>
</evidence>
<name>A0ABU9LW62_9BACT</name>
<dbReference type="Proteomes" id="UP001479606">
    <property type="component" value="Unassembled WGS sequence"/>
</dbReference>
<dbReference type="InterPro" id="IPR051200">
    <property type="entry name" value="Host-pathogen_enzymatic-act"/>
</dbReference>
<dbReference type="Gene3D" id="2.130.10.10">
    <property type="entry name" value="YVTN repeat-like/Quinoprotein amine dehydrogenase"/>
    <property type="match status" value="1"/>
</dbReference>
<dbReference type="SUPFAM" id="SSF50974">
    <property type="entry name" value="Nitrous oxide reductase, N-terminal domain"/>
    <property type="match status" value="1"/>
</dbReference>
<dbReference type="Pfam" id="PF16819">
    <property type="entry name" value="DUF5074"/>
    <property type="match status" value="1"/>
</dbReference>
<gene>
    <name evidence="2" type="ORF">AAFH49_12280</name>
</gene>
<dbReference type="RefSeq" id="WP_342298471.1">
    <property type="nucleotide sequence ID" value="NZ_JBCEVZ010000027.1"/>
</dbReference>
<dbReference type="InterPro" id="IPR031815">
    <property type="entry name" value="DUF5074"/>
</dbReference>
<dbReference type="PANTHER" id="PTHR47197">
    <property type="entry name" value="PROTEIN NIRF"/>
    <property type="match status" value="1"/>
</dbReference>